<dbReference type="Proteomes" id="UP000619534">
    <property type="component" value="Unassembled WGS sequence"/>
</dbReference>
<dbReference type="CDD" id="cd00947">
    <property type="entry name" value="TBP_aldolase_IIB"/>
    <property type="match status" value="1"/>
</dbReference>
<dbReference type="PANTHER" id="PTHR30304">
    <property type="entry name" value="D-TAGATOSE-1,6-BISPHOSPHATE ALDOLASE"/>
    <property type="match status" value="1"/>
</dbReference>
<dbReference type="Gene3D" id="3.20.20.70">
    <property type="entry name" value="Aldolase class I"/>
    <property type="match status" value="1"/>
</dbReference>
<sequence length="299" mass="32602">MPFINGKDMLMHAYKNGYGVGAFSAHNAETIQAIIWAAEETQSPVMIQVGQKVIQYMGMREMKSMIETFGEGTTVPIAIHLDHSRQFEQTAAAIKQGFQSVMFDGSGLEFEENARITARVVDIARALGIGAEGEIGKIGGTEDGITVEEEDAAITTVEEATRFVDSTDVDYLAISIGTAHGIFHNAPTIRMERLQEIVTAVQRPIVLHGGSSVPDDQVREAISLGVSKINIDTELRQAFSLGVQEVFNENPEEWHLAVSLDKGRERTKEKVLEKIKVFGSEGKAVDLLGSIAKQEEVGV</sequence>
<keyword evidence="3" id="KW-1185">Reference proteome</keyword>
<protein>
    <submittedName>
        <fullName evidence="2">Fructose-bisphosphate aldolase</fullName>
    </submittedName>
</protein>
<dbReference type="InterPro" id="IPR050246">
    <property type="entry name" value="Class_II_FBP_aldolase"/>
</dbReference>
<dbReference type="PIRSF" id="PIRSF001359">
    <property type="entry name" value="F_bP_aldolase_II"/>
    <property type="match status" value="1"/>
</dbReference>
<comment type="caution">
    <text evidence="2">The sequence shown here is derived from an EMBL/GenBank/DDBJ whole genome shotgun (WGS) entry which is preliminary data.</text>
</comment>
<accession>A0ABQ1NUV7</accession>
<gene>
    <name evidence="2" type="ORF">GCM10007216_14950</name>
</gene>
<proteinExistence type="predicted"/>
<evidence type="ECO:0000256" key="1">
    <source>
        <dbReference type="ARBA" id="ARBA00001947"/>
    </source>
</evidence>
<dbReference type="Pfam" id="PF01116">
    <property type="entry name" value="F_bP_aldolase"/>
    <property type="match status" value="1"/>
</dbReference>
<reference evidence="3" key="1">
    <citation type="journal article" date="2019" name="Int. J. Syst. Evol. Microbiol.">
        <title>The Global Catalogue of Microorganisms (GCM) 10K type strain sequencing project: providing services to taxonomists for standard genome sequencing and annotation.</title>
        <authorList>
            <consortium name="The Broad Institute Genomics Platform"/>
            <consortium name="The Broad Institute Genome Sequencing Center for Infectious Disease"/>
            <person name="Wu L."/>
            <person name="Ma J."/>
        </authorList>
    </citation>
    <scope>NUCLEOTIDE SEQUENCE [LARGE SCALE GENOMIC DNA]</scope>
    <source>
        <strain evidence="3">CCM 7282</strain>
    </source>
</reference>
<evidence type="ECO:0000313" key="2">
    <source>
        <dbReference type="EMBL" id="GGC85260.1"/>
    </source>
</evidence>
<dbReference type="NCBIfam" id="TIGR00167">
    <property type="entry name" value="cbbA"/>
    <property type="match status" value="1"/>
</dbReference>
<dbReference type="PANTHER" id="PTHR30304:SF0">
    <property type="entry name" value="D-TAGATOSE-1,6-BISPHOSPHATE ALDOLASE SUBUNIT GATY-RELATED"/>
    <property type="match status" value="1"/>
</dbReference>
<dbReference type="EMBL" id="BMCJ01000002">
    <property type="protein sequence ID" value="GGC85260.1"/>
    <property type="molecule type" value="Genomic_DNA"/>
</dbReference>
<comment type="cofactor">
    <cofactor evidence="1">
        <name>Zn(2+)</name>
        <dbReference type="ChEBI" id="CHEBI:29105"/>
    </cofactor>
</comment>
<name>A0ABQ1NUV7_9BACI</name>
<dbReference type="RefSeq" id="WP_062442221.1">
    <property type="nucleotide sequence ID" value="NZ_BMCJ01000002.1"/>
</dbReference>
<dbReference type="InterPro" id="IPR013785">
    <property type="entry name" value="Aldolase_TIM"/>
</dbReference>
<dbReference type="SUPFAM" id="SSF51569">
    <property type="entry name" value="Aldolase"/>
    <property type="match status" value="1"/>
</dbReference>
<dbReference type="InterPro" id="IPR000771">
    <property type="entry name" value="FBA_II"/>
</dbReference>
<evidence type="ECO:0000313" key="3">
    <source>
        <dbReference type="Proteomes" id="UP000619534"/>
    </source>
</evidence>
<organism evidence="2 3">
    <name type="scientific">Thalassobacillus devorans</name>
    <dbReference type="NCBI Taxonomy" id="279813"/>
    <lineage>
        <taxon>Bacteria</taxon>
        <taxon>Bacillati</taxon>
        <taxon>Bacillota</taxon>
        <taxon>Bacilli</taxon>
        <taxon>Bacillales</taxon>
        <taxon>Bacillaceae</taxon>
        <taxon>Thalassobacillus</taxon>
    </lineage>
</organism>